<dbReference type="Proteomes" id="UP000592180">
    <property type="component" value="Unassembled WGS sequence"/>
</dbReference>
<reference evidence="1 2" key="1">
    <citation type="submission" date="2020-08" db="EMBL/GenBank/DDBJ databases">
        <title>Functional genomics of gut bacteria from endangered species of beetles.</title>
        <authorList>
            <person name="Carlos-Shanley C."/>
        </authorList>
    </citation>
    <scope>NUCLEOTIDE SEQUENCE [LARGE SCALE GENOMIC DNA]</scope>
    <source>
        <strain evidence="1 2">S00151</strain>
    </source>
</reference>
<evidence type="ECO:0000313" key="1">
    <source>
        <dbReference type="EMBL" id="MBB4805879.1"/>
    </source>
</evidence>
<keyword evidence="2" id="KW-1185">Reference proteome</keyword>
<sequence length="146" mass="17718">MEKENFKKIHIGELVRKKVKEYDIDILRICNFFKCTIDDILQMYDSETLDTGILLRWSKLLKYDFFRFYTQHLILYAPPSSVKEKIKTVKTSFPKFRKNMYTREVIYFILELISSGEKTKNQVVEEYRIPKTTLYKWISKYSNENK</sequence>
<proteinExistence type="predicted"/>
<dbReference type="InterPro" id="IPR009057">
    <property type="entry name" value="Homeodomain-like_sf"/>
</dbReference>
<evidence type="ECO:0000313" key="2">
    <source>
        <dbReference type="Proteomes" id="UP000592180"/>
    </source>
</evidence>
<comment type="caution">
    <text evidence="1">The sequence shown here is derived from an EMBL/GenBank/DDBJ whole genome shotgun (WGS) entry which is preliminary data.</text>
</comment>
<name>A0A840K978_9FLAO</name>
<dbReference type="EMBL" id="JACHLE010000001">
    <property type="protein sequence ID" value="MBB4805879.1"/>
    <property type="molecule type" value="Genomic_DNA"/>
</dbReference>
<accession>A0A840K978</accession>
<dbReference type="RefSeq" id="WP_184185808.1">
    <property type="nucleotide sequence ID" value="NZ_JACHLE010000001.1"/>
</dbReference>
<dbReference type="AlphaFoldDB" id="A0A840K978"/>
<dbReference type="SUPFAM" id="SSF46689">
    <property type="entry name" value="Homeodomain-like"/>
    <property type="match status" value="1"/>
</dbReference>
<protein>
    <submittedName>
        <fullName evidence="1">Uncharacterized protein</fullName>
    </submittedName>
</protein>
<organism evidence="1 2">
    <name type="scientific">Chryseobacterium defluvii</name>
    <dbReference type="NCBI Taxonomy" id="160396"/>
    <lineage>
        <taxon>Bacteria</taxon>
        <taxon>Pseudomonadati</taxon>
        <taxon>Bacteroidota</taxon>
        <taxon>Flavobacteriia</taxon>
        <taxon>Flavobacteriales</taxon>
        <taxon>Weeksellaceae</taxon>
        <taxon>Chryseobacterium group</taxon>
        <taxon>Chryseobacterium</taxon>
    </lineage>
</organism>
<gene>
    <name evidence="1" type="ORF">HNP38_001151</name>
</gene>